<organism evidence="2 3">
    <name type="scientific">Channa argus</name>
    <name type="common">Northern snakehead</name>
    <name type="synonym">Ophicephalus argus</name>
    <dbReference type="NCBI Taxonomy" id="215402"/>
    <lineage>
        <taxon>Eukaryota</taxon>
        <taxon>Metazoa</taxon>
        <taxon>Chordata</taxon>
        <taxon>Craniata</taxon>
        <taxon>Vertebrata</taxon>
        <taxon>Euteleostomi</taxon>
        <taxon>Actinopterygii</taxon>
        <taxon>Neopterygii</taxon>
        <taxon>Teleostei</taxon>
        <taxon>Neoteleostei</taxon>
        <taxon>Acanthomorphata</taxon>
        <taxon>Anabantaria</taxon>
        <taxon>Anabantiformes</taxon>
        <taxon>Channoidei</taxon>
        <taxon>Channidae</taxon>
        <taxon>Channa</taxon>
    </lineage>
</organism>
<evidence type="ECO:0000256" key="1">
    <source>
        <dbReference type="SAM" id="MobiDB-lite"/>
    </source>
</evidence>
<feature type="compositionally biased region" description="Basic and acidic residues" evidence="1">
    <location>
        <begin position="64"/>
        <end position="73"/>
    </location>
</feature>
<dbReference type="AlphaFoldDB" id="A0A6G1PKA0"/>
<dbReference type="EMBL" id="CM015716">
    <property type="protein sequence ID" value="KAF3690418.1"/>
    <property type="molecule type" value="Genomic_DNA"/>
</dbReference>
<sequence length="115" mass="12775">MREREVGHMKSTLHGSGVHPPLQPKAKSQLILVWKNPLSERSEGLGSTPTVQCDTGGGALHNSRTSDSHTFRRNHRLTDPADVLRHHAYIPEQHTISPLSVDTQSCCTQCNWFIG</sequence>
<name>A0A6G1PKA0_CHAAH</name>
<reference evidence="2 3" key="1">
    <citation type="submission" date="2019-02" db="EMBL/GenBank/DDBJ databases">
        <title>Opniocepnalus argus genome.</title>
        <authorList>
            <person name="Zhou C."/>
            <person name="Xiao S."/>
        </authorList>
    </citation>
    <scope>NUCLEOTIDE SEQUENCE [LARGE SCALE GENOMIC DNA]</scope>
    <source>
        <strain evidence="2">OARG1902GOOAL</strain>
        <tissue evidence="2">Muscle</tissue>
    </source>
</reference>
<reference evidence="3" key="2">
    <citation type="submission" date="2019-02" db="EMBL/GenBank/DDBJ databases">
        <title>Opniocepnalus argus Var Kimnra genome.</title>
        <authorList>
            <person name="Zhou C."/>
            <person name="Xiao S."/>
        </authorList>
    </citation>
    <scope>NUCLEOTIDE SEQUENCE [LARGE SCALE GENOMIC DNA]</scope>
</reference>
<evidence type="ECO:0000313" key="2">
    <source>
        <dbReference type="EMBL" id="KAF3690418.1"/>
    </source>
</evidence>
<gene>
    <name evidence="2" type="ORF">EXN66_Car006091</name>
</gene>
<keyword evidence="3" id="KW-1185">Reference proteome</keyword>
<evidence type="ECO:0000313" key="3">
    <source>
        <dbReference type="Proteomes" id="UP000503349"/>
    </source>
</evidence>
<feature type="region of interest" description="Disordered" evidence="1">
    <location>
        <begin position="41"/>
        <end position="73"/>
    </location>
</feature>
<protein>
    <submittedName>
        <fullName evidence="2">Uncharacterized protein</fullName>
    </submittedName>
</protein>
<dbReference type="Proteomes" id="UP000503349">
    <property type="component" value="Chromosome 5"/>
</dbReference>
<accession>A0A6G1PKA0</accession>
<feature type="region of interest" description="Disordered" evidence="1">
    <location>
        <begin position="1"/>
        <end position="23"/>
    </location>
</feature>
<proteinExistence type="predicted"/>